<evidence type="ECO:0000256" key="1">
    <source>
        <dbReference type="ARBA" id="ARBA00022737"/>
    </source>
</evidence>
<dbReference type="Gene3D" id="2.10.270.10">
    <property type="entry name" value="Cholin Binding"/>
    <property type="match status" value="1"/>
</dbReference>
<keyword evidence="3" id="KW-0732">Signal</keyword>
<keyword evidence="1" id="KW-0677">Repeat</keyword>
<feature type="repeat" description="Cell wall-binding" evidence="2">
    <location>
        <begin position="45"/>
        <end position="64"/>
    </location>
</feature>
<accession>E6LMX9</accession>
<evidence type="ECO:0000313" key="5">
    <source>
        <dbReference type="EMBL" id="EFU76798.1"/>
    </source>
</evidence>
<evidence type="ECO:0000256" key="3">
    <source>
        <dbReference type="SAM" id="SignalP"/>
    </source>
</evidence>
<comment type="caution">
    <text evidence="5">The sequence shown here is derived from an EMBL/GenBank/DDBJ whole genome shotgun (WGS) entry which is preliminary data.</text>
</comment>
<dbReference type="Proteomes" id="UP000003434">
    <property type="component" value="Unassembled WGS sequence"/>
</dbReference>
<dbReference type="Pfam" id="PF19127">
    <property type="entry name" value="Choline_bind_3"/>
    <property type="match status" value="1"/>
</dbReference>
<dbReference type="InterPro" id="IPR014044">
    <property type="entry name" value="CAP_dom"/>
</dbReference>
<dbReference type="Gene3D" id="3.40.33.10">
    <property type="entry name" value="CAP"/>
    <property type="match status" value="1"/>
</dbReference>
<name>E6LMX9_9FIRM</name>
<evidence type="ECO:0000259" key="4">
    <source>
        <dbReference type="Pfam" id="PF00188"/>
    </source>
</evidence>
<protein>
    <submittedName>
        <fullName evidence="5">SCP-like protein</fullName>
    </submittedName>
</protein>
<feature type="domain" description="SCP" evidence="4">
    <location>
        <begin position="145"/>
        <end position="261"/>
    </location>
</feature>
<feature type="signal peptide" evidence="3">
    <location>
        <begin position="1"/>
        <end position="24"/>
    </location>
</feature>
<dbReference type="InterPro" id="IPR035940">
    <property type="entry name" value="CAP_sf"/>
</dbReference>
<gene>
    <name evidence="5" type="ORF">HMPREF0381_1314</name>
</gene>
<feature type="chain" id="PRO_5038483761" evidence="3">
    <location>
        <begin position="25"/>
        <end position="268"/>
    </location>
</feature>
<dbReference type="EMBL" id="AEPW01000052">
    <property type="protein sequence ID" value="EFU76798.1"/>
    <property type="molecule type" value="Genomic_DNA"/>
</dbReference>
<dbReference type="Pfam" id="PF00188">
    <property type="entry name" value="CAP"/>
    <property type="match status" value="1"/>
</dbReference>
<sequence length="268" mass="30097">MKRGIVVLAAALSMSMGMSAAAYAASWEHDSNGWWYLTDDYKYPVSQWRNIDGNWYYFNSSGYTLTGWQWIDGKSYFFNDGRNKSFPYSAMLKNTKSPDGYDLNADGAWTQNGVVMTKSGEAGLSVAQGISGENSGERADLFLKLNEYRKSKGLPQMAVSNELMIAAQQRAKETATSFSHTRPDGQKFFTVNNITDRYEGLSEIITMDNSASTDMKINSFKNSQKHNELMLQSEGYIENLPASTIYAGVGYYYSNGNYYVVMIFGHQK</sequence>
<evidence type="ECO:0000256" key="2">
    <source>
        <dbReference type="PROSITE-ProRule" id="PRU00591"/>
    </source>
</evidence>
<evidence type="ECO:0000313" key="6">
    <source>
        <dbReference type="Proteomes" id="UP000003434"/>
    </source>
</evidence>
<dbReference type="InterPro" id="IPR018337">
    <property type="entry name" value="Cell_wall/Cho-bd_repeat"/>
</dbReference>
<dbReference type="PROSITE" id="PS51170">
    <property type="entry name" value="CW"/>
    <property type="match status" value="1"/>
</dbReference>
<dbReference type="SUPFAM" id="SSF69360">
    <property type="entry name" value="Cell wall binding repeat"/>
    <property type="match status" value="1"/>
</dbReference>
<dbReference type="HOGENOM" id="CLU_986204_0_0_9"/>
<dbReference type="AlphaFoldDB" id="E6LMX9"/>
<reference evidence="5 6" key="1">
    <citation type="submission" date="2010-12" db="EMBL/GenBank/DDBJ databases">
        <authorList>
            <person name="Muzny D."/>
            <person name="Qin X."/>
            <person name="Deng J."/>
            <person name="Jiang H."/>
            <person name="Liu Y."/>
            <person name="Qu J."/>
            <person name="Song X.-Z."/>
            <person name="Zhang L."/>
            <person name="Thornton R."/>
            <person name="Coyle M."/>
            <person name="Francisco L."/>
            <person name="Jackson L."/>
            <person name="Javaid M."/>
            <person name="Korchina V."/>
            <person name="Kovar C."/>
            <person name="Mata R."/>
            <person name="Mathew T."/>
            <person name="Ngo R."/>
            <person name="Nguyen L."/>
            <person name="Nguyen N."/>
            <person name="Okwuonu G."/>
            <person name="Ongeri F."/>
            <person name="Pham C."/>
            <person name="Simmons D."/>
            <person name="Wilczek-Boney K."/>
            <person name="Hale W."/>
            <person name="Jakkamsetti A."/>
            <person name="Pham P."/>
            <person name="Ruth R."/>
            <person name="San Lucas F."/>
            <person name="Warren J."/>
            <person name="Zhang J."/>
            <person name="Zhao Z."/>
            <person name="Zhou C."/>
            <person name="Zhu D."/>
            <person name="Lee S."/>
            <person name="Bess C."/>
            <person name="Blankenburg K."/>
            <person name="Forbes L."/>
            <person name="Fu Q."/>
            <person name="Gubbala S."/>
            <person name="Hirani K."/>
            <person name="Jayaseelan J.C."/>
            <person name="Lara F."/>
            <person name="Munidasa M."/>
            <person name="Palculict T."/>
            <person name="Patil S."/>
            <person name="Pu L.-L."/>
            <person name="Saada N."/>
            <person name="Tang L."/>
            <person name="Weissenberger G."/>
            <person name="Zhu Y."/>
            <person name="Hemphill L."/>
            <person name="Shang Y."/>
            <person name="Youmans B."/>
            <person name="Ayvaz T."/>
            <person name="Ross M."/>
            <person name="Santibanez J."/>
            <person name="Aqrawi P."/>
            <person name="Gross S."/>
            <person name="Joshi V."/>
            <person name="Fowler G."/>
            <person name="Nazareth L."/>
            <person name="Reid J."/>
            <person name="Worley K."/>
            <person name="Petrosino J."/>
            <person name="Highlander S."/>
            <person name="Gibbs R."/>
        </authorList>
    </citation>
    <scope>NUCLEOTIDE SEQUENCE [LARGE SCALE GENOMIC DNA]</scope>
    <source>
        <strain evidence="5 6">DSM 3986</strain>
    </source>
</reference>
<dbReference type="SUPFAM" id="SSF55797">
    <property type="entry name" value="PR-1-like"/>
    <property type="match status" value="1"/>
</dbReference>
<organism evidence="5 6">
    <name type="scientific">Lachnoanaerobaculum saburreum DSM 3986</name>
    <dbReference type="NCBI Taxonomy" id="887325"/>
    <lineage>
        <taxon>Bacteria</taxon>
        <taxon>Bacillati</taxon>
        <taxon>Bacillota</taxon>
        <taxon>Clostridia</taxon>
        <taxon>Lachnospirales</taxon>
        <taxon>Lachnospiraceae</taxon>
        <taxon>Lachnoanaerobaculum</taxon>
    </lineage>
</organism>
<dbReference type="eggNOG" id="COG2340">
    <property type="taxonomic scope" value="Bacteria"/>
</dbReference>
<dbReference type="RefSeq" id="WP_008751081.1">
    <property type="nucleotide sequence ID" value="NZ_GL622296.1"/>
</dbReference>
<proteinExistence type="predicted"/>